<dbReference type="CDD" id="cd00609">
    <property type="entry name" value="AAT_like"/>
    <property type="match status" value="1"/>
</dbReference>
<comment type="caution">
    <text evidence="6">The sequence shown here is derived from an EMBL/GenBank/DDBJ whole genome shotgun (WGS) entry which is preliminary data.</text>
</comment>
<keyword evidence="3 6" id="KW-0808">Transferase</keyword>
<comment type="similarity">
    <text evidence="1">Belongs to the class-II pyridoxal-phosphate-dependent aminotransferase family. Histidinol-phosphate aminotransferase subfamily.</text>
</comment>
<keyword evidence="4" id="KW-0663">Pyridoxal phosphate</keyword>
<dbReference type="Proteomes" id="UP000557307">
    <property type="component" value="Unassembled WGS sequence"/>
</dbReference>
<dbReference type="GO" id="GO:0030170">
    <property type="term" value="F:pyridoxal phosphate binding"/>
    <property type="evidence" value="ECO:0007669"/>
    <property type="project" value="InterPro"/>
</dbReference>
<dbReference type="PANTHER" id="PTHR43643:SF3">
    <property type="entry name" value="HISTIDINOL-PHOSPHATE AMINOTRANSFERASE"/>
    <property type="match status" value="1"/>
</dbReference>
<dbReference type="InterPro" id="IPR006311">
    <property type="entry name" value="TAT_signal"/>
</dbReference>
<dbReference type="InterPro" id="IPR015421">
    <property type="entry name" value="PyrdxlP-dep_Trfase_major"/>
</dbReference>
<dbReference type="InterPro" id="IPR015424">
    <property type="entry name" value="PyrdxlP-dep_Trfase"/>
</dbReference>
<accession>A0A840TZI3</accession>
<dbReference type="SUPFAM" id="SSF53383">
    <property type="entry name" value="PLP-dependent transferases"/>
    <property type="match status" value="1"/>
</dbReference>
<evidence type="ECO:0000259" key="5">
    <source>
        <dbReference type="Pfam" id="PF00155"/>
    </source>
</evidence>
<feature type="domain" description="Aminotransferase class I/classII large" evidence="5">
    <location>
        <begin position="45"/>
        <end position="371"/>
    </location>
</feature>
<dbReference type="EMBL" id="JACHGF010000005">
    <property type="protein sequence ID" value="MBB5285310.1"/>
    <property type="molecule type" value="Genomic_DNA"/>
</dbReference>
<protein>
    <submittedName>
        <fullName evidence="6">Histidinol-phosphate aminotransferase</fullName>
        <ecNumber evidence="6">2.6.1.9</ecNumber>
    </submittedName>
</protein>
<dbReference type="RefSeq" id="WP_184175334.1">
    <property type="nucleotide sequence ID" value="NZ_JACHGF010000005.1"/>
</dbReference>
<evidence type="ECO:0000256" key="3">
    <source>
        <dbReference type="ARBA" id="ARBA00022679"/>
    </source>
</evidence>
<dbReference type="Gene3D" id="3.90.1150.10">
    <property type="entry name" value="Aspartate Aminotransferase, domain 1"/>
    <property type="match status" value="1"/>
</dbReference>
<keyword evidence="2 6" id="KW-0032">Aminotransferase</keyword>
<name>A0A840TZI3_9BACT</name>
<organism evidence="6 7">
    <name type="scientific">Rhabdobacter roseus</name>
    <dbReference type="NCBI Taxonomy" id="1655419"/>
    <lineage>
        <taxon>Bacteria</taxon>
        <taxon>Pseudomonadati</taxon>
        <taxon>Bacteroidota</taxon>
        <taxon>Cytophagia</taxon>
        <taxon>Cytophagales</taxon>
        <taxon>Cytophagaceae</taxon>
        <taxon>Rhabdobacter</taxon>
    </lineage>
</organism>
<evidence type="ECO:0000256" key="4">
    <source>
        <dbReference type="ARBA" id="ARBA00022898"/>
    </source>
</evidence>
<dbReference type="InterPro" id="IPR015422">
    <property type="entry name" value="PyrdxlP-dep_Trfase_small"/>
</dbReference>
<dbReference type="GO" id="GO:0004400">
    <property type="term" value="F:histidinol-phosphate transaminase activity"/>
    <property type="evidence" value="ECO:0007669"/>
    <property type="project" value="UniProtKB-EC"/>
</dbReference>
<proteinExistence type="inferred from homology"/>
<evidence type="ECO:0000256" key="1">
    <source>
        <dbReference type="ARBA" id="ARBA00007970"/>
    </source>
</evidence>
<sequence>MTTFNRRNWLRSAAALTAGVAVTDFWRPAEAAEVGLPHLAGMAIKARLSSNENPHGPSPKAQKVIAAAIPSSYMYHRESSMKLRKLIAAENGLTEDHVILGAGSGELLVATALCYAMKGGPKSHIVGGDLTYMQLISAAKKVGVDFKGVPLTADLDYNLNAMLSAIDGSTSLVYLCNPNNPTGIPVDSAQLAAFCQTATKQKPVFIDEAYIDYVSDPKTATMTECIRKGQDVIIARTFSKVHGFAGLRVGYLLAKPEIVNTIRNFYAGGGGICATSIQGAVVSYQDADFMKYSLQKTEEAKQYLYALLKSKGYTPIPSSTNFVLFPLKSDGRAFVGEMAKQGVSIKHWDYRGQSYCRVSLGTMEEMRYFGDAFQKIAV</sequence>
<dbReference type="PANTHER" id="PTHR43643">
    <property type="entry name" value="HISTIDINOL-PHOSPHATE AMINOTRANSFERASE 2"/>
    <property type="match status" value="1"/>
</dbReference>
<keyword evidence="7" id="KW-1185">Reference proteome</keyword>
<dbReference type="Pfam" id="PF00155">
    <property type="entry name" value="Aminotran_1_2"/>
    <property type="match status" value="1"/>
</dbReference>
<evidence type="ECO:0000313" key="6">
    <source>
        <dbReference type="EMBL" id="MBB5285310.1"/>
    </source>
</evidence>
<evidence type="ECO:0000313" key="7">
    <source>
        <dbReference type="Proteomes" id="UP000557307"/>
    </source>
</evidence>
<dbReference type="PROSITE" id="PS51318">
    <property type="entry name" value="TAT"/>
    <property type="match status" value="1"/>
</dbReference>
<evidence type="ECO:0000256" key="2">
    <source>
        <dbReference type="ARBA" id="ARBA00022576"/>
    </source>
</evidence>
<dbReference type="EC" id="2.6.1.9" evidence="6"/>
<dbReference type="Gene3D" id="3.40.640.10">
    <property type="entry name" value="Type I PLP-dependent aspartate aminotransferase-like (Major domain)"/>
    <property type="match status" value="1"/>
</dbReference>
<dbReference type="InterPro" id="IPR050106">
    <property type="entry name" value="HistidinolP_aminotransfase"/>
</dbReference>
<dbReference type="AlphaFoldDB" id="A0A840TZI3"/>
<dbReference type="InterPro" id="IPR004839">
    <property type="entry name" value="Aminotransferase_I/II_large"/>
</dbReference>
<gene>
    <name evidence="6" type="ORF">HNQ92_003467</name>
</gene>
<reference evidence="6 7" key="1">
    <citation type="submission" date="2020-08" db="EMBL/GenBank/DDBJ databases">
        <title>Genomic Encyclopedia of Type Strains, Phase IV (KMG-IV): sequencing the most valuable type-strain genomes for metagenomic binning, comparative biology and taxonomic classification.</title>
        <authorList>
            <person name="Goeker M."/>
        </authorList>
    </citation>
    <scope>NUCLEOTIDE SEQUENCE [LARGE SCALE GENOMIC DNA]</scope>
    <source>
        <strain evidence="6 7">DSM 105074</strain>
    </source>
</reference>